<comment type="catalytic activity">
    <reaction evidence="12">
        <text>Hydrolysis of Ala-|-Gly bond in repressor LexA.</text>
        <dbReference type="EC" id="3.4.21.88"/>
    </reaction>
</comment>
<keyword evidence="7 12" id="KW-0805">Transcription regulation</keyword>
<accession>A0ABV6RPN8</accession>
<dbReference type="PANTHER" id="PTHR33516:SF2">
    <property type="entry name" value="LEXA REPRESSOR-RELATED"/>
    <property type="match status" value="1"/>
</dbReference>
<evidence type="ECO:0000256" key="10">
    <source>
        <dbReference type="ARBA" id="ARBA00023204"/>
    </source>
</evidence>
<comment type="function">
    <text evidence="12">Represses a number of genes involved in the response to DNA damage (SOS response), including recA and lexA. In the presence of single-stranded DNA, RecA interacts with LexA causing an autocatalytic cleavage which disrupts the DNA-binding part of LexA, leading to derepression of the SOS regulon and eventually DNA repair.</text>
</comment>
<evidence type="ECO:0000313" key="17">
    <source>
        <dbReference type="Proteomes" id="UP001589896"/>
    </source>
</evidence>
<keyword evidence="10 12" id="KW-0234">DNA repair</keyword>
<dbReference type="PANTHER" id="PTHR33516">
    <property type="entry name" value="LEXA REPRESSOR"/>
    <property type="match status" value="1"/>
</dbReference>
<evidence type="ECO:0000256" key="6">
    <source>
        <dbReference type="ARBA" id="ARBA00022813"/>
    </source>
</evidence>
<evidence type="ECO:0000313" key="16">
    <source>
        <dbReference type="EMBL" id="MFC0678950.1"/>
    </source>
</evidence>
<dbReference type="InterPro" id="IPR006199">
    <property type="entry name" value="LexA_DNA-bd_dom"/>
</dbReference>
<dbReference type="Gene3D" id="1.10.10.10">
    <property type="entry name" value="Winged helix-like DNA-binding domain superfamily/Winged helix DNA-binding domain"/>
    <property type="match status" value="1"/>
</dbReference>
<dbReference type="InterPro" id="IPR006197">
    <property type="entry name" value="Peptidase_S24_LexA"/>
</dbReference>
<dbReference type="PRINTS" id="PR00726">
    <property type="entry name" value="LEXASERPTASE"/>
</dbReference>
<comment type="caution">
    <text evidence="12">Lacks conserved residue(s) required for the propagation of feature annotation.</text>
</comment>
<evidence type="ECO:0000256" key="9">
    <source>
        <dbReference type="ARBA" id="ARBA00023163"/>
    </source>
</evidence>
<evidence type="ECO:0000256" key="7">
    <source>
        <dbReference type="ARBA" id="ARBA00023015"/>
    </source>
</evidence>
<dbReference type="SUPFAM" id="SSF46785">
    <property type="entry name" value="Winged helix' DNA-binding domain"/>
    <property type="match status" value="1"/>
</dbReference>
<dbReference type="CDD" id="cd00090">
    <property type="entry name" value="HTH_ARSR"/>
    <property type="match status" value="1"/>
</dbReference>
<dbReference type="RefSeq" id="WP_386670210.1">
    <property type="nucleotide sequence ID" value="NZ_JBHLTG010000003.1"/>
</dbReference>
<dbReference type="HAMAP" id="MF_00015">
    <property type="entry name" value="LexA"/>
    <property type="match status" value="1"/>
</dbReference>
<dbReference type="InterPro" id="IPR036388">
    <property type="entry name" value="WH-like_DNA-bd_sf"/>
</dbReference>
<feature type="domain" description="Peptidase S24/S26A/S26B/S26C" evidence="14">
    <location>
        <begin position="84"/>
        <end position="197"/>
    </location>
</feature>
<keyword evidence="4 12" id="KW-0227">DNA damage</keyword>
<feature type="active site" description="For autocatalytic cleavage activity" evidence="12">
    <location>
        <position position="163"/>
    </location>
</feature>
<protein>
    <recommendedName>
        <fullName evidence="12">LexA repressor</fullName>
        <ecNumber evidence="12">3.4.21.88</ecNumber>
    </recommendedName>
</protein>
<evidence type="ECO:0000259" key="15">
    <source>
        <dbReference type="Pfam" id="PF01726"/>
    </source>
</evidence>
<evidence type="ECO:0000256" key="2">
    <source>
        <dbReference type="ARBA" id="ARBA00022491"/>
    </source>
</evidence>
<comment type="subunit">
    <text evidence="12">Homodimer.</text>
</comment>
<feature type="site" description="Cleavage; by autolysis" evidence="12">
    <location>
        <begin position="91"/>
        <end position="92"/>
    </location>
</feature>
<gene>
    <name evidence="12 16" type="primary">lexA</name>
    <name evidence="16" type="ORF">ACFFGH_13980</name>
</gene>
<dbReference type="InterPro" id="IPR011991">
    <property type="entry name" value="ArsR-like_HTH"/>
</dbReference>
<evidence type="ECO:0000259" key="14">
    <source>
        <dbReference type="Pfam" id="PF00717"/>
    </source>
</evidence>
<keyword evidence="9 12" id="KW-0804">Transcription</keyword>
<dbReference type="EC" id="3.4.21.88" evidence="12"/>
<dbReference type="InterPro" id="IPR050077">
    <property type="entry name" value="LexA_repressor"/>
</dbReference>
<evidence type="ECO:0000256" key="8">
    <source>
        <dbReference type="ARBA" id="ARBA00023125"/>
    </source>
</evidence>
<feature type="active site" description="For autocatalytic cleavage activity" evidence="12">
    <location>
        <position position="126"/>
    </location>
</feature>
<keyword evidence="11 12" id="KW-0742">SOS response</keyword>
<dbReference type="NCBIfam" id="TIGR00498">
    <property type="entry name" value="lexA"/>
    <property type="match status" value="1"/>
</dbReference>
<feature type="domain" description="LexA repressor DNA-binding" evidence="15">
    <location>
        <begin position="2"/>
        <end position="63"/>
    </location>
</feature>
<dbReference type="EMBL" id="JBHLTG010000003">
    <property type="protein sequence ID" value="MFC0678950.1"/>
    <property type="molecule type" value="Genomic_DNA"/>
</dbReference>
<evidence type="ECO:0000256" key="5">
    <source>
        <dbReference type="ARBA" id="ARBA00022801"/>
    </source>
</evidence>
<keyword evidence="3 12" id="KW-0235">DNA replication</keyword>
<dbReference type="InterPro" id="IPR036390">
    <property type="entry name" value="WH_DNA-bd_sf"/>
</dbReference>
<keyword evidence="17" id="KW-1185">Reference proteome</keyword>
<proteinExistence type="inferred from homology"/>
<dbReference type="InterPro" id="IPR039418">
    <property type="entry name" value="LexA-like"/>
</dbReference>
<keyword evidence="5 12" id="KW-0378">Hydrolase</keyword>
<sequence length="205" mass="22651">MPLTPRQSEILAFLRRQIDEAGIAPSLQEIADAMGIALNAAAKHLKALEAAGVIERRPGQARGLRIVETMPRIRRRHLDTFELPILGRVAAGIPIGADARVQGFVPIDRALFTPVPDYLLRVHGDSMRDDGILDGDLVAVKRASEARHGQTVVARVDDEITIKRLDIRHDRIRLLPRNPEFAPIEIAPGTDFAIEGLYCGLVRRD</sequence>
<evidence type="ECO:0000256" key="12">
    <source>
        <dbReference type="HAMAP-Rule" id="MF_00015"/>
    </source>
</evidence>
<dbReference type="SUPFAM" id="SSF51306">
    <property type="entry name" value="LexA/Signal peptidase"/>
    <property type="match status" value="1"/>
</dbReference>
<organism evidence="16 17">
    <name type="scientific">Lysobacter korlensis</name>
    <dbReference type="NCBI Taxonomy" id="553636"/>
    <lineage>
        <taxon>Bacteria</taxon>
        <taxon>Pseudomonadati</taxon>
        <taxon>Pseudomonadota</taxon>
        <taxon>Gammaproteobacteria</taxon>
        <taxon>Lysobacterales</taxon>
        <taxon>Lysobacteraceae</taxon>
        <taxon>Lysobacter</taxon>
    </lineage>
</organism>
<dbReference type="Pfam" id="PF01726">
    <property type="entry name" value="LexA_DNA_bind"/>
    <property type="match status" value="1"/>
</dbReference>
<dbReference type="Gene3D" id="2.10.109.10">
    <property type="entry name" value="Umud Fragment, subunit A"/>
    <property type="match status" value="1"/>
</dbReference>
<name>A0ABV6RPN8_9GAMM</name>
<reference evidence="16 17" key="1">
    <citation type="submission" date="2024-09" db="EMBL/GenBank/DDBJ databases">
        <authorList>
            <person name="Sun Q."/>
            <person name="Mori K."/>
        </authorList>
    </citation>
    <scope>NUCLEOTIDE SEQUENCE [LARGE SCALE GENOMIC DNA]</scope>
    <source>
        <strain evidence="16 17">KCTC 23076</strain>
    </source>
</reference>
<comment type="caution">
    <text evidence="16">The sequence shown here is derived from an EMBL/GenBank/DDBJ whole genome shotgun (WGS) entry which is preliminary data.</text>
</comment>
<dbReference type="InterPro" id="IPR015927">
    <property type="entry name" value="Peptidase_S24_S26A/B/C"/>
</dbReference>
<evidence type="ECO:0000256" key="13">
    <source>
        <dbReference type="RuleBase" id="RU003991"/>
    </source>
</evidence>
<evidence type="ECO:0000256" key="1">
    <source>
        <dbReference type="ARBA" id="ARBA00007484"/>
    </source>
</evidence>
<comment type="similarity">
    <text evidence="1 12 13">Belongs to the peptidase S24 family.</text>
</comment>
<keyword evidence="2 12" id="KW-0678">Repressor</keyword>
<keyword evidence="8 12" id="KW-0238">DNA-binding</keyword>
<dbReference type="GO" id="GO:0004252">
    <property type="term" value="F:serine-type endopeptidase activity"/>
    <property type="evidence" value="ECO:0007669"/>
    <property type="project" value="UniProtKB-EC"/>
</dbReference>
<evidence type="ECO:0000256" key="11">
    <source>
        <dbReference type="ARBA" id="ARBA00023236"/>
    </source>
</evidence>
<dbReference type="CDD" id="cd06529">
    <property type="entry name" value="S24_LexA-like"/>
    <property type="match status" value="1"/>
</dbReference>
<evidence type="ECO:0000256" key="4">
    <source>
        <dbReference type="ARBA" id="ARBA00022763"/>
    </source>
</evidence>
<dbReference type="InterPro" id="IPR006200">
    <property type="entry name" value="LexA"/>
</dbReference>
<dbReference type="Proteomes" id="UP001589896">
    <property type="component" value="Unassembled WGS sequence"/>
</dbReference>
<evidence type="ECO:0000256" key="3">
    <source>
        <dbReference type="ARBA" id="ARBA00022705"/>
    </source>
</evidence>
<keyword evidence="6 12" id="KW-0068">Autocatalytic cleavage</keyword>
<dbReference type="Pfam" id="PF00717">
    <property type="entry name" value="Peptidase_S24"/>
    <property type="match status" value="1"/>
</dbReference>
<dbReference type="InterPro" id="IPR036286">
    <property type="entry name" value="LexA/Signal_pep-like_sf"/>
</dbReference>